<evidence type="ECO:0000313" key="2">
    <source>
        <dbReference type="Proteomes" id="UP001150603"/>
    </source>
</evidence>
<name>A0ACC1J783_9FUNG</name>
<comment type="caution">
    <text evidence="1">The sequence shown here is derived from an EMBL/GenBank/DDBJ whole genome shotgun (WGS) entry which is preliminary data.</text>
</comment>
<dbReference type="Proteomes" id="UP001150603">
    <property type="component" value="Unassembled WGS sequence"/>
</dbReference>
<proteinExistence type="predicted"/>
<evidence type="ECO:0000313" key="1">
    <source>
        <dbReference type="EMBL" id="KAJ1940165.1"/>
    </source>
</evidence>
<accession>A0ACC1J783</accession>
<feature type="non-terminal residue" evidence="1">
    <location>
        <position position="612"/>
    </location>
</feature>
<organism evidence="1 2">
    <name type="scientific">Linderina macrospora</name>
    <dbReference type="NCBI Taxonomy" id="4868"/>
    <lineage>
        <taxon>Eukaryota</taxon>
        <taxon>Fungi</taxon>
        <taxon>Fungi incertae sedis</taxon>
        <taxon>Zoopagomycota</taxon>
        <taxon>Kickxellomycotina</taxon>
        <taxon>Kickxellomycetes</taxon>
        <taxon>Kickxellales</taxon>
        <taxon>Kickxellaceae</taxon>
        <taxon>Linderina</taxon>
    </lineage>
</organism>
<sequence>MGDGSSDNATDFSAVNELHAYTLAIECSMESTEMHRHVRARDVPKGPVQPSKLNLHPFSIECPDTRMRGQSYTGYIGQEDVPISFTEHAQAEILKLEKMYSEAYMQTVYLALMLGRTVAPADVLAVQQSSLWRKRSIDVDITAFLHSQDVAGLSRTGESRAQGYPNLQQKFSDLIAQSFTPLPFDVDPEHGMYYFCKPSEVRNSDLQVFLQLARNPLLINFQYSVEVIDGDNNHTKRLNQPVHMLPSSLDKLCEHAGISWRPPTDHFEPSMDVRVILHINCWYLPKEVAKQDGTKQPVEEPANILPPKPDALEISSRYSNLFAKTMSPSSLFSGAVYSISKGSVAVPSASRAKDSINAQFTMLDHLPEDQMDRVRGCHGKIVRFFAQETLYALRDISPVTVPLLKQVWHTIATTGDDDVPADNLEFAQNRNSMEFLIPPHDMQKRRHAMDLVIRELLKDHGSYSQYQVGKLHELGGFVYMRDIRSRSDRLKARERMRTNEPAQPTGSASALSDAIPSWFLIKPTPELDGVQILTHNYSVITGESANNVLAATRQLLRIALQAANTRLLLEEMAETHMCPSMLVVPDHKARLERKAGPTVMDEPLPGAPATTD</sequence>
<keyword evidence="2" id="KW-1185">Reference proteome</keyword>
<reference evidence="1" key="1">
    <citation type="submission" date="2022-07" db="EMBL/GenBank/DDBJ databases">
        <title>Phylogenomic reconstructions and comparative analyses of Kickxellomycotina fungi.</title>
        <authorList>
            <person name="Reynolds N.K."/>
            <person name="Stajich J.E."/>
            <person name="Barry K."/>
            <person name="Grigoriev I.V."/>
            <person name="Crous P."/>
            <person name="Smith M.E."/>
        </authorList>
    </citation>
    <scope>NUCLEOTIDE SEQUENCE</scope>
    <source>
        <strain evidence="1">NRRL 5244</strain>
    </source>
</reference>
<protein>
    <submittedName>
        <fullName evidence="1">Uncharacterized protein</fullName>
    </submittedName>
</protein>
<gene>
    <name evidence="1" type="ORF">FBU59_003892</name>
</gene>
<dbReference type="EMBL" id="JANBPW010002625">
    <property type="protein sequence ID" value="KAJ1940165.1"/>
    <property type="molecule type" value="Genomic_DNA"/>
</dbReference>